<organism evidence="2 3">
    <name type="scientific">Riccia fluitans</name>
    <dbReference type="NCBI Taxonomy" id="41844"/>
    <lineage>
        <taxon>Eukaryota</taxon>
        <taxon>Viridiplantae</taxon>
        <taxon>Streptophyta</taxon>
        <taxon>Embryophyta</taxon>
        <taxon>Marchantiophyta</taxon>
        <taxon>Marchantiopsida</taxon>
        <taxon>Marchantiidae</taxon>
        <taxon>Marchantiales</taxon>
        <taxon>Ricciaceae</taxon>
        <taxon>Riccia</taxon>
    </lineage>
</organism>
<dbReference type="Gene3D" id="3.90.660.10">
    <property type="match status" value="1"/>
</dbReference>
<dbReference type="PANTHER" id="PTHR16128:SF8">
    <property type="entry name" value="EXPRESSED PROTEIN"/>
    <property type="match status" value="1"/>
</dbReference>
<accession>A0ABD1XLX7</accession>
<reference evidence="2 3" key="1">
    <citation type="submission" date="2024-09" db="EMBL/GenBank/DDBJ databases">
        <title>Chromosome-scale assembly of Riccia fluitans.</title>
        <authorList>
            <person name="Paukszto L."/>
            <person name="Sawicki J."/>
            <person name="Karawczyk K."/>
            <person name="Piernik-Szablinska J."/>
            <person name="Szczecinska M."/>
            <person name="Mazdziarz M."/>
        </authorList>
    </citation>
    <scope>NUCLEOTIDE SEQUENCE [LARGE SCALE GENOMIC DNA]</scope>
    <source>
        <strain evidence="2">Rf_01</strain>
        <tissue evidence="2">Aerial parts of the thallus</tissue>
    </source>
</reference>
<dbReference type="PANTHER" id="PTHR16128">
    <property type="entry name" value="FAD/NAD(P)-BINDING OXIDOREDUCTASE FAMILY PROTEIN"/>
    <property type="match status" value="1"/>
</dbReference>
<dbReference type="Proteomes" id="UP001605036">
    <property type="component" value="Unassembled WGS sequence"/>
</dbReference>
<feature type="compositionally biased region" description="Basic and acidic residues" evidence="1">
    <location>
        <begin position="215"/>
        <end position="225"/>
    </location>
</feature>
<feature type="compositionally biased region" description="Low complexity" evidence="1">
    <location>
        <begin position="258"/>
        <end position="273"/>
    </location>
</feature>
<dbReference type="Pfam" id="PF13450">
    <property type="entry name" value="NAD_binding_8"/>
    <property type="match status" value="1"/>
</dbReference>
<evidence type="ECO:0000256" key="1">
    <source>
        <dbReference type="SAM" id="MobiDB-lite"/>
    </source>
</evidence>
<protein>
    <recommendedName>
        <fullName evidence="4">Amine oxidase domain-containing protein</fullName>
    </recommendedName>
</protein>
<feature type="region of interest" description="Disordered" evidence="1">
    <location>
        <begin position="68"/>
        <end position="98"/>
    </location>
</feature>
<dbReference type="InterPro" id="IPR036188">
    <property type="entry name" value="FAD/NAD-bd_sf"/>
</dbReference>
<dbReference type="AlphaFoldDB" id="A0ABD1XLX7"/>
<proteinExistence type="predicted"/>
<gene>
    <name evidence="2" type="ORF">R1flu_028523</name>
</gene>
<feature type="compositionally biased region" description="Basic and acidic residues" evidence="1">
    <location>
        <begin position="174"/>
        <end position="199"/>
    </location>
</feature>
<feature type="compositionally biased region" description="Polar residues" evidence="1">
    <location>
        <begin position="234"/>
        <end position="256"/>
    </location>
</feature>
<dbReference type="Gene3D" id="3.50.50.60">
    <property type="entry name" value="FAD/NAD(P)-binding domain"/>
    <property type="match status" value="1"/>
</dbReference>
<dbReference type="EMBL" id="JBHFFA010000008">
    <property type="protein sequence ID" value="KAL2609950.1"/>
    <property type="molecule type" value="Genomic_DNA"/>
</dbReference>
<evidence type="ECO:0000313" key="3">
    <source>
        <dbReference type="Proteomes" id="UP001605036"/>
    </source>
</evidence>
<feature type="compositionally biased region" description="Acidic residues" evidence="1">
    <location>
        <begin position="119"/>
        <end position="129"/>
    </location>
</feature>
<evidence type="ECO:0000313" key="2">
    <source>
        <dbReference type="EMBL" id="KAL2609950.1"/>
    </source>
</evidence>
<sequence length="724" mass="78410">MHSLVAAQQQVLTSISRASQSLPLGTYTSTSSSSRIAFSSVTGLRIRRVRENRNCSFTAAESKGRNSLGYGSIRSMASRKDRRDAANNEPSSFKPDIAGLKSGLAKRFPTEASNFTYDWDSDDEEDEDVEIRSFAGRRDSPKEISRSSNRGGDEMRSSSSGGAARKYSGGYPNRSEKPGKWTPKGSRDQYGDGDGENRRFSGIGRGESPSVDPAARNREAFERRMNGGKPVASAAQSNRFSSGRGQGQVSQNSAGSDASGARNSRTSNSGSARSSRDGRNGAAVKPSENGSFLYDRTGRREWVNEADNKKKPVIEPVNFETPMNKTPNIAILGGGMSGLICALRLEELGINSTVFDTGKHGLGGRMATRTVMQRPGLSPLEFDHAAQFFTVTDPWLQSLVGRWISEGAVSEWRGRIGNLQAGGSFTELPAATRYVGTKGMRYLADHMVSGARRIEVRRPCWISKMMAHNGRWSLMENNKFQGEFDAVVIAHNGKCANRLLAPAGVPLIARMMKRLELSSIWALLAAFGKPLPSVSFEGAFVDGVSSLSWMGNNSAKFRVRSDDQPLECWTFFSTALYGKKNKVPQESIPQVKAEKVLREMLVGVETALGLPAGSMPAPLYHRLQLWGAGLPTNTPDTPCIFDAQGRVGICGDWLLGSSLEAAALSGKALAEQIAKYRDFGDNDPLLFSVGLQSPFKSVDGHDIGQFPGSSDLPKETRKEAVAAV</sequence>
<feature type="compositionally biased region" description="Basic and acidic residues" evidence="1">
    <location>
        <begin position="136"/>
        <end position="156"/>
    </location>
</feature>
<evidence type="ECO:0008006" key="4">
    <source>
        <dbReference type="Google" id="ProtNLM"/>
    </source>
</evidence>
<dbReference type="SUPFAM" id="SSF51905">
    <property type="entry name" value="FAD/NAD(P)-binding domain"/>
    <property type="match status" value="1"/>
</dbReference>
<name>A0ABD1XLX7_9MARC</name>
<feature type="region of interest" description="Disordered" evidence="1">
    <location>
        <begin position="115"/>
        <end position="292"/>
    </location>
</feature>
<comment type="caution">
    <text evidence="2">The sequence shown here is derived from an EMBL/GenBank/DDBJ whole genome shotgun (WGS) entry which is preliminary data.</text>
</comment>
<keyword evidence="3" id="KW-1185">Reference proteome</keyword>